<evidence type="ECO:0000256" key="1">
    <source>
        <dbReference type="SAM" id="SignalP"/>
    </source>
</evidence>
<dbReference type="Proteomes" id="UP000276133">
    <property type="component" value="Unassembled WGS sequence"/>
</dbReference>
<feature type="signal peptide" evidence="1">
    <location>
        <begin position="1"/>
        <end position="19"/>
    </location>
</feature>
<reference evidence="2 3" key="1">
    <citation type="journal article" date="2018" name="Sci. Rep.">
        <title>Genomic signatures of local adaptation to the degree of environmental predictability in rotifers.</title>
        <authorList>
            <person name="Franch-Gras L."/>
            <person name="Hahn C."/>
            <person name="Garcia-Roger E.M."/>
            <person name="Carmona M.J."/>
            <person name="Serra M."/>
            <person name="Gomez A."/>
        </authorList>
    </citation>
    <scope>NUCLEOTIDE SEQUENCE [LARGE SCALE GENOMIC DNA]</scope>
    <source>
        <strain evidence="2">HYR1</strain>
    </source>
</reference>
<keyword evidence="1" id="KW-0732">Signal</keyword>
<protein>
    <submittedName>
        <fullName evidence="2">Uncharacterized protein</fullName>
    </submittedName>
</protein>
<sequence length="148" mass="16745">MVKLVLLLNCFLLFEPVFVADVAFKAESESDYGVTDAVGCKRSTEIDCFEYGGQAYAFVSVPDVLHPDVCARYKEEPMNRKSFLLQFLGILLSHEGCAKEAKMATKIRTEIPICQRVKFLCFQDIISIVKTRSLTRAFEKKSPDLDFT</sequence>
<feature type="chain" id="PRO_5018336856" evidence="1">
    <location>
        <begin position="20"/>
        <end position="148"/>
    </location>
</feature>
<comment type="caution">
    <text evidence="2">The sequence shown here is derived from an EMBL/GenBank/DDBJ whole genome shotgun (WGS) entry which is preliminary data.</text>
</comment>
<accession>A0A3M7T0Z6</accession>
<organism evidence="2 3">
    <name type="scientific">Brachionus plicatilis</name>
    <name type="common">Marine rotifer</name>
    <name type="synonym">Brachionus muelleri</name>
    <dbReference type="NCBI Taxonomy" id="10195"/>
    <lineage>
        <taxon>Eukaryota</taxon>
        <taxon>Metazoa</taxon>
        <taxon>Spiralia</taxon>
        <taxon>Gnathifera</taxon>
        <taxon>Rotifera</taxon>
        <taxon>Eurotatoria</taxon>
        <taxon>Monogononta</taxon>
        <taxon>Pseudotrocha</taxon>
        <taxon>Ploima</taxon>
        <taxon>Brachionidae</taxon>
        <taxon>Brachionus</taxon>
    </lineage>
</organism>
<dbReference type="EMBL" id="REGN01000473">
    <property type="protein sequence ID" value="RNA41696.1"/>
    <property type="molecule type" value="Genomic_DNA"/>
</dbReference>
<gene>
    <name evidence="2" type="ORF">BpHYR1_010974</name>
</gene>
<proteinExistence type="predicted"/>
<evidence type="ECO:0000313" key="2">
    <source>
        <dbReference type="EMBL" id="RNA41696.1"/>
    </source>
</evidence>
<dbReference type="AlphaFoldDB" id="A0A3M7T0Z6"/>
<evidence type="ECO:0000313" key="3">
    <source>
        <dbReference type="Proteomes" id="UP000276133"/>
    </source>
</evidence>
<name>A0A3M7T0Z6_BRAPC</name>
<keyword evidence="3" id="KW-1185">Reference proteome</keyword>